<gene>
    <name evidence="2" type="ORF">K444DRAFT_329003</name>
</gene>
<dbReference type="OrthoDB" id="3783227at2759"/>
<proteinExistence type="predicted"/>
<name>A0A2J6TJG4_9HELO</name>
<organism evidence="2 3">
    <name type="scientific">Hyaloscypha bicolor E</name>
    <dbReference type="NCBI Taxonomy" id="1095630"/>
    <lineage>
        <taxon>Eukaryota</taxon>
        <taxon>Fungi</taxon>
        <taxon>Dikarya</taxon>
        <taxon>Ascomycota</taxon>
        <taxon>Pezizomycotina</taxon>
        <taxon>Leotiomycetes</taxon>
        <taxon>Helotiales</taxon>
        <taxon>Hyaloscyphaceae</taxon>
        <taxon>Hyaloscypha</taxon>
        <taxon>Hyaloscypha bicolor</taxon>
    </lineage>
</organism>
<dbReference type="AlphaFoldDB" id="A0A2J6TJG4"/>
<dbReference type="InterPro" id="IPR056009">
    <property type="entry name" value="DUF7587"/>
</dbReference>
<evidence type="ECO:0000313" key="2">
    <source>
        <dbReference type="EMBL" id="PMD63140.1"/>
    </source>
</evidence>
<sequence>MAKRTIYTRAYSKSSAGQLVSAKALRGDPLSPTDLLDEFRKHADRYNREPTALVSVSDRIVDTVKRAFDKRYGNGESPADTWVAFIEIPSIIHENPGRVHASRRLAEECELPEPNLFNHEMVFEWAIPEKYVLHKISLQTLMDRGLQWEHLTPKWPRASTFIDKRITMLYREGPPAYQALNLLYWCIQAHEHRTQAPTSLPN</sequence>
<dbReference type="GeneID" id="36580017"/>
<protein>
    <recommendedName>
        <fullName evidence="1">DUF7587 domain-containing protein</fullName>
    </recommendedName>
</protein>
<dbReference type="Pfam" id="PF24494">
    <property type="entry name" value="DUF7587"/>
    <property type="match status" value="1"/>
</dbReference>
<accession>A0A2J6TJG4</accession>
<dbReference type="Proteomes" id="UP000235371">
    <property type="component" value="Unassembled WGS sequence"/>
</dbReference>
<evidence type="ECO:0000259" key="1">
    <source>
        <dbReference type="Pfam" id="PF24494"/>
    </source>
</evidence>
<dbReference type="InParanoid" id="A0A2J6TJG4"/>
<feature type="domain" description="DUF7587" evidence="1">
    <location>
        <begin position="28"/>
        <end position="141"/>
    </location>
</feature>
<reference evidence="2 3" key="1">
    <citation type="submission" date="2016-04" db="EMBL/GenBank/DDBJ databases">
        <title>A degradative enzymes factory behind the ericoid mycorrhizal symbiosis.</title>
        <authorList>
            <consortium name="DOE Joint Genome Institute"/>
            <person name="Martino E."/>
            <person name="Morin E."/>
            <person name="Grelet G."/>
            <person name="Kuo A."/>
            <person name="Kohler A."/>
            <person name="Daghino S."/>
            <person name="Barry K."/>
            <person name="Choi C."/>
            <person name="Cichocki N."/>
            <person name="Clum A."/>
            <person name="Copeland A."/>
            <person name="Hainaut M."/>
            <person name="Haridas S."/>
            <person name="Labutti K."/>
            <person name="Lindquist E."/>
            <person name="Lipzen A."/>
            <person name="Khouja H.-R."/>
            <person name="Murat C."/>
            <person name="Ohm R."/>
            <person name="Olson A."/>
            <person name="Spatafora J."/>
            <person name="Veneault-Fourrey C."/>
            <person name="Henrissat B."/>
            <person name="Grigoriev I."/>
            <person name="Martin F."/>
            <person name="Perotto S."/>
        </authorList>
    </citation>
    <scope>NUCLEOTIDE SEQUENCE [LARGE SCALE GENOMIC DNA]</scope>
    <source>
        <strain evidence="2 3">E</strain>
    </source>
</reference>
<evidence type="ECO:0000313" key="3">
    <source>
        <dbReference type="Proteomes" id="UP000235371"/>
    </source>
</evidence>
<keyword evidence="3" id="KW-1185">Reference proteome</keyword>
<dbReference type="EMBL" id="KZ613782">
    <property type="protein sequence ID" value="PMD63140.1"/>
    <property type="molecule type" value="Genomic_DNA"/>
</dbReference>
<dbReference type="RefSeq" id="XP_024740044.1">
    <property type="nucleotide sequence ID" value="XM_024871935.1"/>
</dbReference>